<evidence type="ECO:0000313" key="1">
    <source>
        <dbReference type="EMBL" id="KAB8276889.1"/>
    </source>
</evidence>
<keyword evidence="2" id="KW-1185">Reference proteome</keyword>
<accession>A0A5N6JF16</accession>
<gene>
    <name evidence="1" type="ORF">BDV30DRAFT_235136</name>
</gene>
<dbReference type="Proteomes" id="UP000326289">
    <property type="component" value="Unassembled WGS sequence"/>
</dbReference>
<dbReference type="EMBL" id="ML732774">
    <property type="protein sequence ID" value="KAB8276889.1"/>
    <property type="molecule type" value="Genomic_DNA"/>
</dbReference>
<protein>
    <submittedName>
        <fullName evidence="1">Uncharacterized protein</fullName>
    </submittedName>
</protein>
<reference evidence="1 2" key="1">
    <citation type="submission" date="2019-04" db="EMBL/GenBank/DDBJ databases">
        <title>Fungal friends and foes A comparative genomics study of 23 Aspergillus species from section Flavi.</title>
        <authorList>
            <consortium name="DOE Joint Genome Institute"/>
            <person name="Kjaerbolling I."/>
            <person name="Vesth T.C."/>
            <person name="Frisvad J.C."/>
            <person name="Nybo J.L."/>
            <person name="Theobald S."/>
            <person name="Kildgaard S."/>
            <person name="Petersen T.I."/>
            <person name="Kuo A."/>
            <person name="Sato A."/>
            <person name="Lyhne E.K."/>
            <person name="Kogle M.E."/>
            <person name="Wiebenga A."/>
            <person name="Kun R.S."/>
            <person name="Lubbers R.J."/>
            <person name="Makela M.R."/>
            <person name="Barry K."/>
            <person name="Chovatia M."/>
            <person name="Clum A."/>
            <person name="Daum C."/>
            <person name="Haridas S."/>
            <person name="He G."/>
            <person name="LaButti K."/>
            <person name="Lipzen A."/>
            <person name="Mondo S."/>
            <person name="Pangilinan J."/>
            <person name="Riley R."/>
            <person name="Salamov A."/>
            <person name="Simmons B.A."/>
            <person name="Magnuson J.K."/>
            <person name="Henrissat B."/>
            <person name="Mortensen U.H."/>
            <person name="Larsen T.O."/>
            <person name="De vries R.P."/>
            <person name="Grigoriev I.V."/>
            <person name="Machida M."/>
            <person name="Baker S.E."/>
            <person name="Andersen M.R."/>
        </authorList>
    </citation>
    <scope>NUCLEOTIDE SEQUENCE [LARGE SCALE GENOMIC DNA]</scope>
    <source>
        <strain evidence="1 2">CBS 117635</strain>
    </source>
</reference>
<dbReference type="AlphaFoldDB" id="A0A5N6JF16"/>
<evidence type="ECO:0000313" key="2">
    <source>
        <dbReference type="Proteomes" id="UP000326289"/>
    </source>
</evidence>
<organism evidence="1 2">
    <name type="scientific">Aspergillus minisclerotigenes</name>
    <dbReference type="NCBI Taxonomy" id="656917"/>
    <lineage>
        <taxon>Eukaryota</taxon>
        <taxon>Fungi</taxon>
        <taxon>Dikarya</taxon>
        <taxon>Ascomycota</taxon>
        <taxon>Pezizomycotina</taxon>
        <taxon>Eurotiomycetes</taxon>
        <taxon>Eurotiomycetidae</taxon>
        <taxon>Eurotiales</taxon>
        <taxon>Aspergillaceae</taxon>
        <taxon>Aspergillus</taxon>
        <taxon>Aspergillus subgen. Circumdati</taxon>
    </lineage>
</organism>
<proteinExistence type="predicted"/>
<name>A0A5N6JF16_9EURO</name>
<sequence>MAPAAISEQSLRLIKKPLPTLNRGPQSTTSSALHQTFFVGTLEEWPNFERDARATVKATVPARNTPVISFATRLKPTPATIDREHVAVGQESGVQGRVQQNVGQVMSAMCKALQIDMCFADYKATNLPRIGRKNPDLVCMTIVCNLRIVGEIKVPWVDDHDIDRTLEDGFPRKISQLFGQIAQYMRLTNLRYGFLSTYEQTVFFRQIVSNGRWVLQYSDPIKGSTKYEEVLDGNYEDRVTVRECFLHLIRLAEIHHVGGNTLPMTQWVKNTPY</sequence>